<feature type="transmembrane region" description="Helical" evidence="5">
    <location>
        <begin position="136"/>
        <end position="156"/>
    </location>
</feature>
<feature type="transmembrane region" description="Helical" evidence="5">
    <location>
        <begin position="41"/>
        <end position="60"/>
    </location>
</feature>
<dbReference type="OrthoDB" id="5982228at2759"/>
<keyword evidence="6" id="KW-1185">Reference proteome</keyword>
<accession>A0A7I4YPT1</accession>
<proteinExistence type="predicted"/>
<sequence length="492" mass="54031">MTRKEVNQLGVLGATSYIIGSVIGSGIFVSPKGILQYTGSVGLALIIWVASAFLAALNAINYVELGTSIPESGAEFAYVSYVEWYPVAFSFLWLTSIIESSCSGAALALTFGQYIMEAVTPIACLDDEKRKTAELLLAYGLLLSTSLLNMFSLSRFAGRIQFVSMAAKIAALIMIISIGLFYMIFKGDTQHFSKDYIFKGSDWTIPVAVLGGLLVSALIYVLANVAYFAVLTPQQILDSSAVATTFAQHTIGSFSYAMPALIGFLMLGSVNAEIFAWSRYLLAGSRRGMMPSLWSLIHPDNDSPRPAVFTHTILCMIFCLIGNVYTLVNYLTVVALLSTMFSLAALILIKWRNIPVSANAVKFHIFWPILNLLVIIALLVIPVIVEPVQSAIGFGLFLLGVGSYYVFVRPKNKPQLLLKLDAYITRICQLATWTLVDTAPLYTKVVKEVNESCAEEDRPKQTISTISQQFPNLSIETEENDTMRNRFPATRL</sequence>
<dbReference type="PIRSF" id="PIRSF006060">
    <property type="entry name" value="AA_transporter"/>
    <property type="match status" value="1"/>
</dbReference>
<evidence type="ECO:0000256" key="1">
    <source>
        <dbReference type="ARBA" id="ARBA00004141"/>
    </source>
</evidence>
<name>A0A7I4YPT1_HAECO</name>
<evidence type="ECO:0000256" key="4">
    <source>
        <dbReference type="ARBA" id="ARBA00023136"/>
    </source>
</evidence>
<organism evidence="6 7">
    <name type="scientific">Haemonchus contortus</name>
    <name type="common">Barber pole worm</name>
    <dbReference type="NCBI Taxonomy" id="6289"/>
    <lineage>
        <taxon>Eukaryota</taxon>
        <taxon>Metazoa</taxon>
        <taxon>Ecdysozoa</taxon>
        <taxon>Nematoda</taxon>
        <taxon>Chromadorea</taxon>
        <taxon>Rhabditida</taxon>
        <taxon>Rhabditina</taxon>
        <taxon>Rhabditomorpha</taxon>
        <taxon>Strongyloidea</taxon>
        <taxon>Trichostrongylidae</taxon>
        <taxon>Haemonchus</taxon>
    </lineage>
</organism>
<keyword evidence="2 5" id="KW-0812">Transmembrane</keyword>
<protein>
    <submittedName>
        <fullName evidence="7">Amino acid permease domain containing protein</fullName>
    </submittedName>
</protein>
<evidence type="ECO:0000313" key="7">
    <source>
        <dbReference type="WBParaSite" id="HCON_00121320-00001"/>
    </source>
</evidence>
<dbReference type="Pfam" id="PF13520">
    <property type="entry name" value="AA_permease_2"/>
    <property type="match status" value="1"/>
</dbReference>
<dbReference type="Proteomes" id="UP000025227">
    <property type="component" value="Unplaced"/>
</dbReference>
<feature type="transmembrane region" description="Helical" evidence="5">
    <location>
        <begin position="260"/>
        <end position="282"/>
    </location>
</feature>
<comment type="subcellular location">
    <subcellularLocation>
        <location evidence="1">Membrane</location>
        <topology evidence="1">Multi-pass membrane protein</topology>
    </subcellularLocation>
</comment>
<dbReference type="InterPro" id="IPR002293">
    <property type="entry name" value="AA/rel_permease1"/>
</dbReference>
<reference evidence="7" key="1">
    <citation type="submission" date="2020-12" db="UniProtKB">
        <authorList>
            <consortium name="WormBaseParasite"/>
        </authorList>
    </citation>
    <scope>IDENTIFICATION</scope>
    <source>
        <strain evidence="7">MHco3</strain>
    </source>
</reference>
<evidence type="ECO:0000256" key="2">
    <source>
        <dbReference type="ARBA" id="ARBA00022692"/>
    </source>
</evidence>
<feature type="transmembrane region" description="Helical" evidence="5">
    <location>
        <begin position="363"/>
        <end position="385"/>
    </location>
</feature>
<feature type="transmembrane region" description="Helical" evidence="5">
    <location>
        <begin position="205"/>
        <end position="230"/>
    </location>
</feature>
<dbReference type="WBParaSite" id="HCON_00121320-00001">
    <property type="protein sequence ID" value="HCON_00121320-00001"/>
    <property type="gene ID" value="HCON_00121320"/>
</dbReference>
<feature type="transmembrane region" description="Helical" evidence="5">
    <location>
        <begin position="307"/>
        <end position="325"/>
    </location>
</feature>
<dbReference type="AlphaFoldDB" id="A0A7I4YPT1"/>
<evidence type="ECO:0000313" key="6">
    <source>
        <dbReference type="Proteomes" id="UP000025227"/>
    </source>
</evidence>
<dbReference type="InterPro" id="IPR050598">
    <property type="entry name" value="AminoAcid_Transporter"/>
</dbReference>
<feature type="transmembrane region" description="Helical" evidence="5">
    <location>
        <begin position="162"/>
        <end position="185"/>
    </location>
</feature>
<keyword evidence="4 5" id="KW-0472">Membrane</keyword>
<dbReference type="GO" id="GO:0016020">
    <property type="term" value="C:membrane"/>
    <property type="evidence" value="ECO:0007669"/>
    <property type="project" value="UniProtKB-SubCell"/>
</dbReference>
<evidence type="ECO:0000256" key="5">
    <source>
        <dbReference type="SAM" id="Phobius"/>
    </source>
</evidence>
<feature type="transmembrane region" description="Helical" evidence="5">
    <location>
        <begin position="331"/>
        <end position="351"/>
    </location>
</feature>
<dbReference type="PANTHER" id="PTHR11785">
    <property type="entry name" value="AMINO ACID TRANSPORTER"/>
    <property type="match status" value="1"/>
</dbReference>
<dbReference type="OMA" id="CGTAVYI"/>
<dbReference type="PANTHER" id="PTHR11785:SF117">
    <property type="entry name" value="AMINO ACID TRANSPORTER"/>
    <property type="match status" value="1"/>
</dbReference>
<evidence type="ECO:0000256" key="3">
    <source>
        <dbReference type="ARBA" id="ARBA00022989"/>
    </source>
</evidence>
<keyword evidence="3 5" id="KW-1133">Transmembrane helix</keyword>
<dbReference type="Gene3D" id="1.20.1740.10">
    <property type="entry name" value="Amino acid/polyamine transporter I"/>
    <property type="match status" value="2"/>
</dbReference>
<feature type="transmembrane region" description="Helical" evidence="5">
    <location>
        <begin position="6"/>
        <end position="29"/>
    </location>
</feature>
<feature type="transmembrane region" description="Helical" evidence="5">
    <location>
        <begin position="391"/>
        <end position="408"/>
    </location>
</feature>
<dbReference type="GO" id="GO:0015179">
    <property type="term" value="F:L-amino acid transmembrane transporter activity"/>
    <property type="evidence" value="ECO:0007669"/>
    <property type="project" value="TreeGrafter"/>
</dbReference>